<evidence type="ECO:0000313" key="9">
    <source>
        <dbReference type="Proteomes" id="UP000229498"/>
    </source>
</evidence>
<feature type="transmembrane region" description="Helical" evidence="7">
    <location>
        <begin position="21"/>
        <end position="37"/>
    </location>
</feature>
<dbReference type="PANTHER" id="PTHR37937:SF1">
    <property type="entry name" value="CONJUGATIVE TRANSFER: DNA TRANSPORT"/>
    <property type="match status" value="1"/>
</dbReference>
<gene>
    <name evidence="8" type="ORF">CVT23_20515</name>
</gene>
<reference evidence="8 9" key="1">
    <citation type="submission" date="2017-11" db="EMBL/GenBank/DDBJ databases">
        <title>Draft genome sequence of Rhizobiales bacterium SY3-13.</title>
        <authorList>
            <person name="Sun C."/>
        </authorList>
    </citation>
    <scope>NUCLEOTIDE SEQUENCE [LARGE SCALE GENOMIC DNA]</scope>
    <source>
        <strain evidence="8 9">SY3-13</strain>
    </source>
</reference>
<dbReference type="Proteomes" id="UP000229498">
    <property type="component" value="Unassembled WGS sequence"/>
</dbReference>
<comment type="caution">
    <text evidence="8">The sequence shown here is derived from an EMBL/GenBank/DDBJ whole genome shotgun (WGS) entry which is preliminary data.</text>
</comment>
<sequence>MSFIRLLWRTLRFAVFDLPKWILILAGLYLFLHYAAHTPFGGALIAGFLLLVCLPVLVGLWRYFRRPRQAYGSASFARGKELRKAGLLTSTGPIIGKRDGRFLRYERPGHLLTFAPTRSGKGIGAVVPNLLDHPGSVFVTDIKGENYRIAGGYRAELGRVVVFAPFDPTISNAFYNPLDFIRVGTASEVDDARLMAEMIVAAKAGEADHFEREARTLIMGMLLHLACDFEPEYRTLHQLRVMLMRSDEGFVKVLEGMRGSESATAARVAEGFSQKEERERSSVVSTAQDSMSIFESPQLSAMTAKTTFDFERMKDRTCSVFVIVPPEFVSSYQPFMRLMVGIATAAMSRNPDVPDTPVLFLLDELPALGRMRPIEDGIGYLAGYGVRLWLFVQDLDQLQKTYAKWRSMIANCAVRQAFNVQDPETANMLSSMLGQRTVKVHSGGRSGRFPLLGLVHAYSEGQSETGRPLLSPSEVTLLPDSRMLVFVQGCRPILAEKIRYYADAVFQRRLSRPAEAAKRVGSSNPEITKG</sequence>
<evidence type="ECO:0000256" key="6">
    <source>
        <dbReference type="ARBA" id="ARBA00023136"/>
    </source>
</evidence>
<dbReference type="RefSeq" id="WP_109795682.1">
    <property type="nucleotide sequence ID" value="NZ_PHIG01000054.1"/>
</dbReference>
<protein>
    <submittedName>
        <fullName evidence="8">Conjugal transfer protein TraG</fullName>
    </submittedName>
</protein>
<dbReference type="Pfam" id="PF02534">
    <property type="entry name" value="T4SS-DNA_transf"/>
    <property type="match status" value="1"/>
</dbReference>
<feature type="transmembrane region" description="Helical" evidence="7">
    <location>
        <begin position="43"/>
        <end position="64"/>
    </location>
</feature>
<dbReference type="InterPro" id="IPR027417">
    <property type="entry name" value="P-loop_NTPase"/>
</dbReference>
<evidence type="ECO:0000256" key="2">
    <source>
        <dbReference type="ARBA" id="ARBA00008806"/>
    </source>
</evidence>
<dbReference type="PANTHER" id="PTHR37937">
    <property type="entry name" value="CONJUGATIVE TRANSFER: DNA TRANSPORT"/>
    <property type="match status" value="1"/>
</dbReference>
<keyword evidence="5 7" id="KW-1133">Transmembrane helix</keyword>
<accession>A0A2M9FWM8</accession>
<dbReference type="InterPro" id="IPR003688">
    <property type="entry name" value="TraG/VirD4"/>
</dbReference>
<dbReference type="EMBL" id="PHIG01000054">
    <property type="protein sequence ID" value="PJK27857.1"/>
    <property type="molecule type" value="Genomic_DNA"/>
</dbReference>
<keyword evidence="3" id="KW-1003">Cell membrane</keyword>
<comment type="similarity">
    <text evidence="2">Belongs to the VirD4/TraG family.</text>
</comment>
<evidence type="ECO:0000256" key="1">
    <source>
        <dbReference type="ARBA" id="ARBA00004651"/>
    </source>
</evidence>
<dbReference type="SUPFAM" id="SSF52540">
    <property type="entry name" value="P-loop containing nucleoside triphosphate hydrolases"/>
    <property type="match status" value="1"/>
</dbReference>
<comment type="subcellular location">
    <subcellularLocation>
        <location evidence="1">Cell membrane</location>
        <topology evidence="1">Multi-pass membrane protein</topology>
    </subcellularLocation>
</comment>
<keyword evidence="9" id="KW-1185">Reference proteome</keyword>
<evidence type="ECO:0000256" key="4">
    <source>
        <dbReference type="ARBA" id="ARBA00022692"/>
    </source>
</evidence>
<proteinExistence type="inferred from homology"/>
<dbReference type="AlphaFoldDB" id="A0A2M9FWM8"/>
<evidence type="ECO:0000256" key="7">
    <source>
        <dbReference type="SAM" id="Phobius"/>
    </source>
</evidence>
<dbReference type="GO" id="GO:0005886">
    <property type="term" value="C:plasma membrane"/>
    <property type="evidence" value="ECO:0007669"/>
    <property type="project" value="UniProtKB-SubCell"/>
</dbReference>
<dbReference type="OrthoDB" id="9759295at2"/>
<dbReference type="InterPro" id="IPR051539">
    <property type="entry name" value="T4SS-coupling_protein"/>
</dbReference>
<dbReference type="Gene3D" id="3.40.50.300">
    <property type="entry name" value="P-loop containing nucleotide triphosphate hydrolases"/>
    <property type="match status" value="1"/>
</dbReference>
<name>A0A2M9FWM8_9PROT</name>
<keyword evidence="4 7" id="KW-0812">Transmembrane</keyword>
<dbReference type="CDD" id="cd01127">
    <property type="entry name" value="TrwB_TraG_TraD_VirD4"/>
    <property type="match status" value="1"/>
</dbReference>
<evidence type="ECO:0000256" key="3">
    <source>
        <dbReference type="ARBA" id="ARBA00022475"/>
    </source>
</evidence>
<organism evidence="8 9">
    <name type="scientific">Minwuia thermotolerans</name>
    <dbReference type="NCBI Taxonomy" id="2056226"/>
    <lineage>
        <taxon>Bacteria</taxon>
        <taxon>Pseudomonadati</taxon>
        <taxon>Pseudomonadota</taxon>
        <taxon>Alphaproteobacteria</taxon>
        <taxon>Minwuiales</taxon>
        <taxon>Minwuiaceae</taxon>
        <taxon>Minwuia</taxon>
    </lineage>
</organism>
<keyword evidence="6 7" id="KW-0472">Membrane</keyword>
<evidence type="ECO:0000256" key="5">
    <source>
        <dbReference type="ARBA" id="ARBA00022989"/>
    </source>
</evidence>
<evidence type="ECO:0000313" key="8">
    <source>
        <dbReference type="EMBL" id="PJK27857.1"/>
    </source>
</evidence>